<evidence type="ECO:0000256" key="1">
    <source>
        <dbReference type="ARBA" id="ARBA00006484"/>
    </source>
</evidence>
<dbReference type="GO" id="GO:0016491">
    <property type="term" value="F:oxidoreductase activity"/>
    <property type="evidence" value="ECO:0007669"/>
    <property type="project" value="UniProtKB-KW"/>
</dbReference>
<evidence type="ECO:0000313" key="3">
    <source>
        <dbReference type="EMBL" id="SPD86391.1"/>
    </source>
</evidence>
<keyword evidence="4" id="KW-1185">Reference proteome</keyword>
<proteinExistence type="inferred from homology"/>
<evidence type="ECO:0000313" key="4">
    <source>
        <dbReference type="Proteomes" id="UP000238164"/>
    </source>
</evidence>
<dbReference type="Proteomes" id="UP000238164">
    <property type="component" value="Chromosome 1"/>
</dbReference>
<dbReference type="AlphaFoldDB" id="A0A2N9JE41"/>
<reference evidence="3 4" key="1">
    <citation type="submission" date="2018-02" db="EMBL/GenBank/DDBJ databases">
        <authorList>
            <person name="Cohen D.B."/>
            <person name="Kent A.D."/>
        </authorList>
    </citation>
    <scope>NUCLEOTIDE SEQUENCE [LARGE SCALE GENOMIC DNA]</scope>
    <source>
        <strain evidence="3">1</strain>
    </source>
</reference>
<dbReference type="EMBL" id="LT985188">
    <property type="protein sequence ID" value="SPD86391.1"/>
    <property type="molecule type" value="Genomic_DNA"/>
</dbReference>
<dbReference type="RefSeq" id="WP_105185394.1">
    <property type="nucleotide sequence ID" value="NZ_BAAAGO010000030.1"/>
</dbReference>
<keyword evidence="2" id="KW-0560">Oxidoreductase</keyword>
<organism evidence="3 4">
    <name type="scientific">Micropruina glycogenica</name>
    <dbReference type="NCBI Taxonomy" id="75385"/>
    <lineage>
        <taxon>Bacteria</taxon>
        <taxon>Bacillati</taxon>
        <taxon>Actinomycetota</taxon>
        <taxon>Actinomycetes</taxon>
        <taxon>Propionibacteriales</taxon>
        <taxon>Nocardioidaceae</taxon>
        <taxon>Micropruina</taxon>
    </lineage>
</organism>
<gene>
    <name evidence="3" type="ORF">MPLG2_1355</name>
</gene>
<comment type="similarity">
    <text evidence="1">Belongs to the short-chain dehydrogenases/reductases (SDR) family.</text>
</comment>
<dbReference type="SUPFAM" id="SSF51735">
    <property type="entry name" value="NAD(P)-binding Rossmann-fold domains"/>
    <property type="match status" value="1"/>
</dbReference>
<dbReference type="PANTHER" id="PTHR24320:SF274">
    <property type="entry name" value="CHAIN DEHYDROGENASE, PUTATIVE (AFU_ORTHOLOGUE AFUA_4G00440)-RELATED"/>
    <property type="match status" value="1"/>
</dbReference>
<protein>
    <submittedName>
        <fullName evidence="3">Short-chain dehydrogenase</fullName>
    </submittedName>
</protein>
<dbReference type="KEGG" id="mgg:MPLG2_1355"/>
<evidence type="ECO:0000256" key="2">
    <source>
        <dbReference type="ARBA" id="ARBA00023002"/>
    </source>
</evidence>
<dbReference type="PRINTS" id="PR00081">
    <property type="entry name" value="GDHRDH"/>
</dbReference>
<dbReference type="InterPro" id="IPR036291">
    <property type="entry name" value="NAD(P)-bd_dom_sf"/>
</dbReference>
<dbReference type="Pfam" id="PF00106">
    <property type="entry name" value="adh_short"/>
    <property type="match status" value="1"/>
</dbReference>
<accession>A0A2N9JE41</accession>
<dbReference type="InterPro" id="IPR002347">
    <property type="entry name" value="SDR_fam"/>
</dbReference>
<sequence length="244" mass="26114">MRVLITGSADGLGRLAAAQLMREGHDVVVHVRRPDRLDAVADLTSRGAMAVVGDLADVGQVRHVAEQADALGRMHAVIHNAGVYSGAAIMPVNVVAPYLLTALMQRPNRLVYLSSGMHLGGRARLDGIDWSGRRPSGTYSDSKLFVTALAAAVARLWPDVRSNSVDPGWVPTRMGGAGAPDDLREGHRTQEWLATSDDAEALTSGGHWHHRRRRRAHPSVTDEAFQNALLDSLAAFTGVAIAAE</sequence>
<dbReference type="PANTHER" id="PTHR24320">
    <property type="entry name" value="RETINOL DEHYDROGENASE"/>
    <property type="match status" value="1"/>
</dbReference>
<dbReference type="Gene3D" id="3.40.50.720">
    <property type="entry name" value="NAD(P)-binding Rossmann-like Domain"/>
    <property type="match status" value="1"/>
</dbReference>
<dbReference type="OrthoDB" id="9785826at2"/>
<name>A0A2N9JE41_9ACTN</name>